<protein>
    <submittedName>
        <fullName evidence="3">Coiled-coil domain-containing protein 186</fullName>
    </submittedName>
</protein>
<keyword evidence="2" id="KW-1185">Reference proteome</keyword>
<dbReference type="GO" id="GO:0031267">
    <property type="term" value="F:small GTPase binding"/>
    <property type="evidence" value="ECO:0007669"/>
    <property type="project" value="TreeGrafter"/>
</dbReference>
<dbReference type="GO" id="GO:0099518">
    <property type="term" value="P:vesicle cytoskeletal trafficking"/>
    <property type="evidence" value="ECO:0007669"/>
    <property type="project" value="TreeGrafter"/>
</dbReference>
<dbReference type="Proteomes" id="UP000695007">
    <property type="component" value="Unplaced"/>
</dbReference>
<reference evidence="3" key="1">
    <citation type="submission" date="2025-08" db="UniProtKB">
        <authorList>
            <consortium name="RefSeq"/>
        </authorList>
    </citation>
    <scope>IDENTIFICATION</scope>
</reference>
<dbReference type="KEGG" id="csol:105365149"/>
<dbReference type="AlphaFoldDB" id="A0AAJ6YNY9"/>
<dbReference type="PANTHER" id="PTHR18911:SF5">
    <property type="entry name" value="COILED-COIL DOMAIN-CONTAINING PROTEIN 186"/>
    <property type="match status" value="1"/>
</dbReference>
<evidence type="ECO:0000313" key="2">
    <source>
        <dbReference type="Proteomes" id="UP000695007"/>
    </source>
</evidence>
<dbReference type="PANTHER" id="PTHR18911">
    <property type="entry name" value="CTCL TUMOR ANTIGEN HD-CL-01"/>
    <property type="match status" value="1"/>
</dbReference>
<sequence length="444" mass="52490">MCPKLKESLQSMTEKYNSITQKCSAFQTEKERMVMKYATSEKHVIEAQRFAKLTEKKYHDALKETAILQKKIQKAHDSIVKLTSEVNLKSSEIVQLRNDNERYKSNDNVKDLQLKCSQNKLKNITDTHKEAQIKLNESLTKNSELTNECEQLKSQIKNLLIKAQHFEENKVTILDQQLKEQQARLILERHIAEDSESSRVKLQKEFDLLLDRQRFSDNENSLLITQIRNLEKECIDYKSKCNILNTSFQKANTEIQTLKNEVAQMEIINKCIPSKEQKICAIEAELQRLYTEKQEFLSDIEAYRQREIHMLDFTQKLTDKNVQLQCEFTNMQNKIRFLENNQKPLNKAINKFVSEVKNLEYTLSCEEIKRIQECEILSKYIAEQAFYIEKLFYRLEDLEGENVILRKRYDLTIREMTRELNLYHTKVKNANFLNSNSSLENNID</sequence>
<keyword evidence="1" id="KW-0175">Coiled coil</keyword>
<organism evidence="2 3">
    <name type="scientific">Ceratosolen solmsi marchali</name>
    <dbReference type="NCBI Taxonomy" id="326594"/>
    <lineage>
        <taxon>Eukaryota</taxon>
        <taxon>Metazoa</taxon>
        <taxon>Ecdysozoa</taxon>
        <taxon>Arthropoda</taxon>
        <taxon>Hexapoda</taxon>
        <taxon>Insecta</taxon>
        <taxon>Pterygota</taxon>
        <taxon>Neoptera</taxon>
        <taxon>Endopterygota</taxon>
        <taxon>Hymenoptera</taxon>
        <taxon>Apocrita</taxon>
        <taxon>Proctotrupomorpha</taxon>
        <taxon>Chalcidoidea</taxon>
        <taxon>Agaonidae</taxon>
        <taxon>Agaoninae</taxon>
        <taxon>Ceratosolen</taxon>
    </lineage>
</organism>
<dbReference type="GO" id="GO:0005802">
    <property type="term" value="C:trans-Golgi network"/>
    <property type="evidence" value="ECO:0007669"/>
    <property type="project" value="TreeGrafter"/>
</dbReference>
<dbReference type="CTD" id="39810"/>
<name>A0AAJ6YNY9_9HYME</name>
<accession>A0AAJ6YNY9</accession>
<evidence type="ECO:0000313" key="3">
    <source>
        <dbReference type="RefSeq" id="XP_011501549.1"/>
    </source>
</evidence>
<evidence type="ECO:0000256" key="1">
    <source>
        <dbReference type="SAM" id="Coils"/>
    </source>
</evidence>
<feature type="coiled-coil region" evidence="1">
    <location>
        <begin position="86"/>
        <end position="169"/>
    </location>
</feature>
<dbReference type="GeneID" id="105365149"/>
<gene>
    <name evidence="3" type="primary">LOC105365149</name>
</gene>
<proteinExistence type="predicted"/>
<dbReference type="InterPro" id="IPR038830">
    <property type="entry name" value="CCDC186"/>
</dbReference>
<feature type="non-terminal residue" evidence="3">
    <location>
        <position position="444"/>
    </location>
</feature>
<dbReference type="RefSeq" id="XP_011501549.1">
    <property type="nucleotide sequence ID" value="XM_011503247.1"/>
</dbReference>
<feature type="coiled-coil region" evidence="1">
    <location>
        <begin position="241"/>
        <end position="341"/>
    </location>
</feature>